<protein>
    <submittedName>
        <fullName evidence="1">Uncharacterized protein</fullName>
    </submittedName>
</protein>
<dbReference type="AlphaFoldDB" id="A0AAN9JFA2"/>
<dbReference type="EMBL" id="JAYMYQ010000040">
    <property type="protein sequence ID" value="KAK7297743.1"/>
    <property type="molecule type" value="Genomic_DNA"/>
</dbReference>
<reference evidence="1 2" key="1">
    <citation type="submission" date="2024-01" db="EMBL/GenBank/DDBJ databases">
        <title>The genomes of 5 underutilized Papilionoideae crops provide insights into root nodulation and disease resistanc.</title>
        <authorList>
            <person name="Jiang F."/>
        </authorList>
    </citation>
    <scope>NUCLEOTIDE SEQUENCE [LARGE SCALE GENOMIC DNA]</scope>
    <source>
        <strain evidence="1">LVBAO_FW01</strain>
        <tissue evidence="1">Leaves</tissue>
    </source>
</reference>
<evidence type="ECO:0000313" key="1">
    <source>
        <dbReference type="EMBL" id="KAK7297743.1"/>
    </source>
</evidence>
<dbReference type="Proteomes" id="UP001367508">
    <property type="component" value="Unassembled WGS sequence"/>
</dbReference>
<gene>
    <name evidence="1" type="ORF">VNO77_47743</name>
</gene>
<comment type="caution">
    <text evidence="1">The sequence shown here is derived from an EMBL/GenBank/DDBJ whole genome shotgun (WGS) entry which is preliminary data.</text>
</comment>
<accession>A0AAN9JFA2</accession>
<keyword evidence="2" id="KW-1185">Reference proteome</keyword>
<proteinExistence type="predicted"/>
<sequence length="96" mass="11323">MLMVAPRIIQDQQWGTYYKFEWRMDHWIHGEPRTCYELCQQNFWPFILVFLLPGTPASEASLSGFGGSKSERPVRMRKANPMIRVVNWALFEGFQP</sequence>
<organism evidence="1 2">
    <name type="scientific">Canavalia gladiata</name>
    <name type="common">Sword bean</name>
    <name type="synonym">Dolichos gladiatus</name>
    <dbReference type="NCBI Taxonomy" id="3824"/>
    <lineage>
        <taxon>Eukaryota</taxon>
        <taxon>Viridiplantae</taxon>
        <taxon>Streptophyta</taxon>
        <taxon>Embryophyta</taxon>
        <taxon>Tracheophyta</taxon>
        <taxon>Spermatophyta</taxon>
        <taxon>Magnoliopsida</taxon>
        <taxon>eudicotyledons</taxon>
        <taxon>Gunneridae</taxon>
        <taxon>Pentapetalae</taxon>
        <taxon>rosids</taxon>
        <taxon>fabids</taxon>
        <taxon>Fabales</taxon>
        <taxon>Fabaceae</taxon>
        <taxon>Papilionoideae</taxon>
        <taxon>50 kb inversion clade</taxon>
        <taxon>NPAAA clade</taxon>
        <taxon>indigoferoid/millettioid clade</taxon>
        <taxon>Phaseoleae</taxon>
        <taxon>Canavalia</taxon>
    </lineage>
</organism>
<evidence type="ECO:0000313" key="2">
    <source>
        <dbReference type="Proteomes" id="UP001367508"/>
    </source>
</evidence>
<name>A0AAN9JFA2_CANGL</name>